<comment type="caution">
    <text evidence="1">The sequence shown here is derived from an EMBL/GenBank/DDBJ whole genome shotgun (WGS) entry which is preliminary data.</text>
</comment>
<dbReference type="Proteomes" id="UP000214720">
    <property type="component" value="Unassembled WGS sequence"/>
</dbReference>
<reference evidence="2" key="1">
    <citation type="submission" date="2017-01" db="EMBL/GenBank/DDBJ databases">
        <title>Genome Analysis of Deinococcus marmoris KOPRI26562.</title>
        <authorList>
            <person name="Kim J.H."/>
            <person name="Oh H.-M."/>
        </authorList>
    </citation>
    <scope>NUCLEOTIDE SEQUENCE [LARGE SCALE GENOMIC DNA]</scope>
    <source>
        <strain evidence="2">PAMC 26633</strain>
    </source>
</reference>
<proteinExistence type="predicted"/>
<dbReference type="AlphaFoldDB" id="A0A226XB77"/>
<sequence>MPTCHPTVGSRAAVKWRAQTRIAFDCIGRKTRRFLRIGLQ</sequence>
<dbReference type="EMBL" id="MTHB01000023">
    <property type="protein sequence ID" value="OXC80207.1"/>
    <property type="molecule type" value="Genomic_DNA"/>
</dbReference>
<protein>
    <submittedName>
        <fullName evidence="1">Uncharacterized protein</fullName>
    </submittedName>
</protein>
<accession>A0A226XB77</accession>
<organism evidence="1 2">
    <name type="scientific">Caballeronia sordidicola</name>
    <name type="common">Burkholderia sordidicola</name>
    <dbReference type="NCBI Taxonomy" id="196367"/>
    <lineage>
        <taxon>Bacteria</taxon>
        <taxon>Pseudomonadati</taxon>
        <taxon>Pseudomonadota</taxon>
        <taxon>Betaproteobacteria</taxon>
        <taxon>Burkholderiales</taxon>
        <taxon>Burkholderiaceae</taxon>
        <taxon>Caballeronia</taxon>
    </lineage>
</organism>
<evidence type="ECO:0000313" key="2">
    <source>
        <dbReference type="Proteomes" id="UP000214720"/>
    </source>
</evidence>
<name>A0A226XB77_CABSO</name>
<gene>
    <name evidence="1" type="ORF">BSU04_03020</name>
</gene>
<evidence type="ECO:0000313" key="1">
    <source>
        <dbReference type="EMBL" id="OXC80207.1"/>
    </source>
</evidence>